<keyword evidence="3" id="KW-1185">Reference proteome</keyword>
<feature type="compositionally biased region" description="Low complexity" evidence="1">
    <location>
        <begin position="14"/>
        <end position="27"/>
    </location>
</feature>
<proteinExistence type="predicted"/>
<evidence type="ECO:0000256" key="1">
    <source>
        <dbReference type="SAM" id="MobiDB-lite"/>
    </source>
</evidence>
<dbReference type="Proteomes" id="UP000800035">
    <property type="component" value="Unassembled WGS sequence"/>
</dbReference>
<dbReference type="EMBL" id="ML976978">
    <property type="protein sequence ID" value="KAF1962804.1"/>
    <property type="molecule type" value="Genomic_DNA"/>
</dbReference>
<name>A0A6A5UDN1_9PLEO</name>
<sequence>MSDKPQIPPADVGSTLPSTATLPKTSTPSPPPALPAQENPDNEPRIPKPTHLKSPFFREPFRNHPASTIVSIIRAAIEAGGDVNGLDDDPYLGFNEGRPLDACLNFPHMCGDADPVDNLPVIELLLEHGADPRLKSRSTIFPPIYRARYYAGRELPEEVRVFWDRVLALFEEAIVRLEGKEKEEKAGKEVEV</sequence>
<gene>
    <name evidence="2" type="ORF">CC80DRAFT_487272</name>
</gene>
<organism evidence="2 3">
    <name type="scientific">Byssothecium circinans</name>
    <dbReference type="NCBI Taxonomy" id="147558"/>
    <lineage>
        <taxon>Eukaryota</taxon>
        <taxon>Fungi</taxon>
        <taxon>Dikarya</taxon>
        <taxon>Ascomycota</taxon>
        <taxon>Pezizomycotina</taxon>
        <taxon>Dothideomycetes</taxon>
        <taxon>Pleosporomycetidae</taxon>
        <taxon>Pleosporales</taxon>
        <taxon>Massarineae</taxon>
        <taxon>Massarinaceae</taxon>
        <taxon>Byssothecium</taxon>
    </lineage>
</organism>
<accession>A0A6A5UDN1</accession>
<reference evidence="2" key="1">
    <citation type="journal article" date="2020" name="Stud. Mycol.">
        <title>101 Dothideomycetes genomes: a test case for predicting lifestyles and emergence of pathogens.</title>
        <authorList>
            <person name="Haridas S."/>
            <person name="Albert R."/>
            <person name="Binder M."/>
            <person name="Bloem J."/>
            <person name="Labutti K."/>
            <person name="Salamov A."/>
            <person name="Andreopoulos B."/>
            <person name="Baker S."/>
            <person name="Barry K."/>
            <person name="Bills G."/>
            <person name="Bluhm B."/>
            <person name="Cannon C."/>
            <person name="Castanera R."/>
            <person name="Culley D."/>
            <person name="Daum C."/>
            <person name="Ezra D."/>
            <person name="Gonzalez J."/>
            <person name="Henrissat B."/>
            <person name="Kuo A."/>
            <person name="Liang C."/>
            <person name="Lipzen A."/>
            <person name="Lutzoni F."/>
            <person name="Magnuson J."/>
            <person name="Mondo S."/>
            <person name="Nolan M."/>
            <person name="Ohm R."/>
            <person name="Pangilinan J."/>
            <person name="Park H.-J."/>
            <person name="Ramirez L."/>
            <person name="Alfaro M."/>
            <person name="Sun H."/>
            <person name="Tritt A."/>
            <person name="Yoshinaga Y."/>
            <person name="Zwiers L.-H."/>
            <person name="Turgeon B."/>
            <person name="Goodwin S."/>
            <person name="Spatafora J."/>
            <person name="Crous P."/>
            <person name="Grigoriev I."/>
        </authorList>
    </citation>
    <scope>NUCLEOTIDE SEQUENCE</scope>
    <source>
        <strain evidence="2">CBS 675.92</strain>
    </source>
</reference>
<protein>
    <recommendedName>
        <fullName evidence="4">Ankyrin</fullName>
    </recommendedName>
</protein>
<dbReference type="AlphaFoldDB" id="A0A6A5UDN1"/>
<evidence type="ECO:0008006" key="4">
    <source>
        <dbReference type="Google" id="ProtNLM"/>
    </source>
</evidence>
<feature type="region of interest" description="Disordered" evidence="1">
    <location>
        <begin position="1"/>
        <end position="58"/>
    </location>
</feature>
<dbReference type="OrthoDB" id="3666223at2759"/>
<evidence type="ECO:0000313" key="2">
    <source>
        <dbReference type="EMBL" id="KAF1962804.1"/>
    </source>
</evidence>
<evidence type="ECO:0000313" key="3">
    <source>
        <dbReference type="Proteomes" id="UP000800035"/>
    </source>
</evidence>